<dbReference type="InterPro" id="IPR017941">
    <property type="entry name" value="Rieske_2Fe-2S"/>
</dbReference>
<feature type="domain" description="Rieske" evidence="5">
    <location>
        <begin position="4"/>
        <end position="99"/>
    </location>
</feature>
<keyword evidence="1" id="KW-0001">2Fe-2S</keyword>
<gene>
    <name evidence="6" type="ORF">ACFOMD_10010</name>
</gene>
<dbReference type="Proteomes" id="UP001595615">
    <property type="component" value="Unassembled WGS sequence"/>
</dbReference>
<keyword evidence="4" id="KW-0411">Iron-sulfur</keyword>
<dbReference type="RefSeq" id="WP_380860709.1">
    <property type="nucleotide sequence ID" value="NZ_JBHRXV010000009.1"/>
</dbReference>
<keyword evidence="2" id="KW-0479">Metal-binding</keyword>
<dbReference type="InterPro" id="IPR036922">
    <property type="entry name" value="Rieske_2Fe-2S_sf"/>
</dbReference>
<keyword evidence="7" id="KW-1185">Reference proteome</keyword>
<name>A0ABV7X9U3_9SPHN</name>
<comment type="caution">
    <text evidence="6">The sequence shown here is derived from an EMBL/GenBank/DDBJ whole genome shotgun (WGS) entry which is preliminary data.</text>
</comment>
<evidence type="ECO:0000256" key="4">
    <source>
        <dbReference type="ARBA" id="ARBA00023014"/>
    </source>
</evidence>
<organism evidence="6 7">
    <name type="scientific">Sphingoaurantiacus capsulatus</name>
    <dbReference type="NCBI Taxonomy" id="1771310"/>
    <lineage>
        <taxon>Bacteria</taxon>
        <taxon>Pseudomonadati</taxon>
        <taxon>Pseudomonadota</taxon>
        <taxon>Alphaproteobacteria</taxon>
        <taxon>Sphingomonadales</taxon>
        <taxon>Sphingosinicellaceae</taxon>
        <taxon>Sphingoaurantiacus</taxon>
    </lineage>
</organism>
<keyword evidence="3" id="KW-0408">Iron</keyword>
<dbReference type="EMBL" id="JBHRXV010000009">
    <property type="protein sequence ID" value="MFC3712906.1"/>
    <property type="molecule type" value="Genomic_DNA"/>
</dbReference>
<dbReference type="PROSITE" id="PS51296">
    <property type="entry name" value="RIESKE"/>
    <property type="match status" value="1"/>
</dbReference>
<evidence type="ECO:0000313" key="6">
    <source>
        <dbReference type="EMBL" id="MFC3712906.1"/>
    </source>
</evidence>
<evidence type="ECO:0000256" key="2">
    <source>
        <dbReference type="ARBA" id="ARBA00022723"/>
    </source>
</evidence>
<sequence>MPRIRACREDELSDGGILRLEGNEPIALYRVDGGFYATSDTCTHGQSSLSEEGELDGFAIECGWHFGRFDIRTGAVISSPCIHALRSYPAVVENGEVFVDIGG</sequence>
<protein>
    <submittedName>
        <fullName evidence="6">Non-heme iron oxygenase ferredoxin subunit</fullName>
    </submittedName>
</protein>
<evidence type="ECO:0000256" key="3">
    <source>
        <dbReference type="ARBA" id="ARBA00023004"/>
    </source>
</evidence>
<dbReference type="SUPFAM" id="SSF50022">
    <property type="entry name" value="ISP domain"/>
    <property type="match status" value="1"/>
</dbReference>
<reference evidence="7" key="1">
    <citation type="journal article" date="2019" name="Int. J. Syst. Evol. Microbiol.">
        <title>The Global Catalogue of Microorganisms (GCM) 10K type strain sequencing project: providing services to taxonomists for standard genome sequencing and annotation.</title>
        <authorList>
            <consortium name="The Broad Institute Genomics Platform"/>
            <consortium name="The Broad Institute Genome Sequencing Center for Infectious Disease"/>
            <person name="Wu L."/>
            <person name="Ma J."/>
        </authorList>
    </citation>
    <scope>NUCLEOTIDE SEQUENCE [LARGE SCALE GENOMIC DNA]</scope>
    <source>
        <strain evidence="7">KCTC 42644</strain>
    </source>
</reference>
<evidence type="ECO:0000259" key="5">
    <source>
        <dbReference type="PROSITE" id="PS51296"/>
    </source>
</evidence>
<dbReference type="CDD" id="cd03528">
    <property type="entry name" value="Rieske_RO_ferredoxin"/>
    <property type="match status" value="1"/>
</dbReference>
<dbReference type="PANTHER" id="PTHR21496">
    <property type="entry name" value="FERREDOXIN-RELATED"/>
    <property type="match status" value="1"/>
</dbReference>
<proteinExistence type="predicted"/>
<evidence type="ECO:0000256" key="1">
    <source>
        <dbReference type="ARBA" id="ARBA00022714"/>
    </source>
</evidence>
<dbReference type="Gene3D" id="2.102.10.10">
    <property type="entry name" value="Rieske [2Fe-2S] iron-sulphur domain"/>
    <property type="match status" value="1"/>
</dbReference>
<evidence type="ECO:0000313" key="7">
    <source>
        <dbReference type="Proteomes" id="UP001595615"/>
    </source>
</evidence>
<dbReference type="Pfam" id="PF00355">
    <property type="entry name" value="Rieske"/>
    <property type="match status" value="1"/>
</dbReference>
<dbReference type="PANTHER" id="PTHR21496:SF23">
    <property type="entry name" value="3-PHENYLPROPIONATE_CINNAMIC ACID DIOXYGENASE FERREDOXIN SUBUNIT"/>
    <property type="match status" value="1"/>
</dbReference>
<accession>A0ABV7X9U3</accession>